<evidence type="ECO:0000313" key="4">
    <source>
        <dbReference type="Proteomes" id="UP000680714"/>
    </source>
</evidence>
<feature type="compositionally biased region" description="Basic and acidic residues" evidence="1">
    <location>
        <begin position="331"/>
        <end position="355"/>
    </location>
</feature>
<evidence type="ECO:0000256" key="2">
    <source>
        <dbReference type="SAM" id="Phobius"/>
    </source>
</evidence>
<organism evidence="3 4">
    <name type="scientific">Magnetospirillum sulfuroxidans</name>
    <dbReference type="NCBI Taxonomy" id="611300"/>
    <lineage>
        <taxon>Bacteria</taxon>
        <taxon>Pseudomonadati</taxon>
        <taxon>Pseudomonadota</taxon>
        <taxon>Alphaproteobacteria</taxon>
        <taxon>Rhodospirillales</taxon>
        <taxon>Rhodospirillaceae</taxon>
        <taxon>Magnetospirillum</taxon>
    </lineage>
</organism>
<comment type="caution">
    <text evidence="3">The sequence shown here is derived from an EMBL/GenBank/DDBJ whole genome shotgun (WGS) entry which is preliminary data.</text>
</comment>
<evidence type="ECO:0008006" key="5">
    <source>
        <dbReference type="Google" id="ProtNLM"/>
    </source>
</evidence>
<feature type="transmembrane region" description="Helical" evidence="2">
    <location>
        <begin position="168"/>
        <end position="192"/>
    </location>
</feature>
<feature type="compositionally biased region" description="Acidic residues" evidence="1">
    <location>
        <begin position="131"/>
        <end position="141"/>
    </location>
</feature>
<dbReference type="InterPro" id="IPR011990">
    <property type="entry name" value="TPR-like_helical_dom_sf"/>
</dbReference>
<dbReference type="Gene3D" id="1.25.40.10">
    <property type="entry name" value="Tetratricopeptide repeat domain"/>
    <property type="match status" value="1"/>
</dbReference>
<keyword evidence="4" id="KW-1185">Reference proteome</keyword>
<dbReference type="Proteomes" id="UP000680714">
    <property type="component" value="Unassembled WGS sequence"/>
</dbReference>
<proteinExistence type="predicted"/>
<evidence type="ECO:0000256" key="1">
    <source>
        <dbReference type="SAM" id="MobiDB-lite"/>
    </source>
</evidence>
<keyword evidence="2" id="KW-1133">Transmembrane helix</keyword>
<feature type="region of interest" description="Disordered" evidence="1">
    <location>
        <begin position="118"/>
        <end position="148"/>
    </location>
</feature>
<sequence length="361" mass="38424">MPIKVEIIGDTPGQASVKIVGLGAISPGAGQMRLTRINSKTSLGADRAWHGEEQWLPLPDLFAEGSALLGRVGPELVDPLALLGPSDIVGMAVRIDGRTEEGRIKTDKLYGSHLHGAAATVIAPPPPEPEPTPEPEPEPEPEPVPVPEMPILTAERPVPSAEPAPNSMVLPLVGVLMVILVLAGGIAAYFLLFSADDQPVAQETTPIETKQPDGAVAPSEINTREDLAKYIQATPEPDKAYQTALKLTERGKLDFAMLLHQHAARGGNMDAAMAVAHMYDPESWSPQTSPMPQADAETAAYWYEPPAQSGNVEAQRQLGKIMTELTPSGFQHDKGREWLQKAADAGDAKAKELLGKPKGGN</sequence>
<dbReference type="RefSeq" id="WP_211546655.1">
    <property type="nucleotide sequence ID" value="NZ_JAGTUF010000003.1"/>
</dbReference>
<gene>
    <name evidence="3" type="ORF">KEC16_05385</name>
</gene>
<evidence type="ECO:0000313" key="3">
    <source>
        <dbReference type="EMBL" id="MBR9971143.1"/>
    </source>
</evidence>
<name>A0ABS5I9N8_9PROT</name>
<dbReference type="SUPFAM" id="SSF81901">
    <property type="entry name" value="HCP-like"/>
    <property type="match status" value="1"/>
</dbReference>
<reference evidence="3 4" key="1">
    <citation type="submission" date="2021-04" db="EMBL/GenBank/DDBJ databases">
        <title>Magnetospirillum sulfuroxidans sp. nov., a facultative chemolithoautotrophic sulfur-oxidizing alphaproteobacterium isolated from freshwater sediment and proposals for Paramagetospirillum gen. nov., and Magnetospirillaceae fam. nov.</title>
        <authorList>
            <person name="Koziaeva V."/>
            <person name="Geelhoed J.S."/>
            <person name="Sorokin D.Y."/>
            <person name="Grouzdev D.S."/>
        </authorList>
    </citation>
    <scope>NUCLEOTIDE SEQUENCE [LARGE SCALE GENOMIC DNA]</scope>
    <source>
        <strain evidence="3 4">J10</strain>
    </source>
</reference>
<accession>A0ABS5I9N8</accession>
<keyword evidence="2" id="KW-0812">Transmembrane</keyword>
<protein>
    <recommendedName>
        <fullName evidence="5">Sel1 repeat family protein</fullName>
    </recommendedName>
</protein>
<keyword evidence="2" id="KW-0472">Membrane</keyword>
<dbReference type="EMBL" id="JAGTUF010000003">
    <property type="protein sequence ID" value="MBR9971143.1"/>
    <property type="molecule type" value="Genomic_DNA"/>
</dbReference>
<feature type="region of interest" description="Disordered" evidence="1">
    <location>
        <begin position="327"/>
        <end position="361"/>
    </location>
</feature>